<keyword evidence="9" id="KW-0769">Symport</keyword>
<dbReference type="AlphaFoldDB" id="A0A9D4IMT8"/>
<evidence type="ECO:0000313" key="12">
    <source>
        <dbReference type="Proteomes" id="UP000828390"/>
    </source>
</evidence>
<dbReference type="GO" id="GO:0089718">
    <property type="term" value="P:amino acid import across plasma membrane"/>
    <property type="evidence" value="ECO:0007669"/>
    <property type="project" value="TreeGrafter"/>
</dbReference>
<sequence length="192" mass="21534">MARQRWGRRIEFFLTTIGFSVGVGDLWRFPFLVMKNGGGAFLIPIVIFNVLGAMPIVYLEMIMGQYSQSGAVSVWRVCPIFKGVGYGTVIATFLFSIYYAVIICWMLLYFVYSLFPKLPWASCDNEWNIRETCIVDRVAAATSNVTATTSPANVTSVLTTLVPTFSTMLNNATFSYDVELEKSETAAEQFFK</sequence>
<evidence type="ECO:0000256" key="5">
    <source>
        <dbReference type="ARBA" id="ARBA00022989"/>
    </source>
</evidence>
<dbReference type="GO" id="GO:0015179">
    <property type="term" value="F:L-amino acid transmembrane transporter activity"/>
    <property type="evidence" value="ECO:0007669"/>
    <property type="project" value="TreeGrafter"/>
</dbReference>
<comment type="subcellular location">
    <subcellularLocation>
        <location evidence="1">Membrane</location>
        <topology evidence="1">Multi-pass membrane protein</topology>
    </subcellularLocation>
</comment>
<feature type="binding site" evidence="8">
    <location>
        <position position="18"/>
    </location>
    <ligand>
        <name>Na(+)</name>
        <dbReference type="ChEBI" id="CHEBI:29101"/>
        <label>1</label>
    </ligand>
</feature>
<evidence type="ECO:0000256" key="3">
    <source>
        <dbReference type="ARBA" id="ARBA00022448"/>
    </source>
</evidence>
<dbReference type="PRINTS" id="PR00176">
    <property type="entry name" value="NANEUSMPORT"/>
</dbReference>
<keyword evidence="7" id="KW-0325">Glycoprotein</keyword>
<dbReference type="Proteomes" id="UP000828390">
    <property type="component" value="Unassembled WGS sequence"/>
</dbReference>
<dbReference type="SUPFAM" id="SSF161070">
    <property type="entry name" value="SNF-like"/>
    <property type="match status" value="1"/>
</dbReference>
<organism evidence="11 12">
    <name type="scientific">Dreissena polymorpha</name>
    <name type="common">Zebra mussel</name>
    <name type="synonym">Mytilus polymorpha</name>
    <dbReference type="NCBI Taxonomy" id="45954"/>
    <lineage>
        <taxon>Eukaryota</taxon>
        <taxon>Metazoa</taxon>
        <taxon>Spiralia</taxon>
        <taxon>Lophotrochozoa</taxon>
        <taxon>Mollusca</taxon>
        <taxon>Bivalvia</taxon>
        <taxon>Autobranchia</taxon>
        <taxon>Heteroconchia</taxon>
        <taxon>Euheterodonta</taxon>
        <taxon>Imparidentia</taxon>
        <taxon>Neoheterodontei</taxon>
        <taxon>Myida</taxon>
        <taxon>Dreissenoidea</taxon>
        <taxon>Dreissenidae</taxon>
        <taxon>Dreissena</taxon>
    </lineage>
</organism>
<reference evidence="11" key="1">
    <citation type="journal article" date="2019" name="bioRxiv">
        <title>The Genome of the Zebra Mussel, Dreissena polymorpha: A Resource for Invasive Species Research.</title>
        <authorList>
            <person name="McCartney M.A."/>
            <person name="Auch B."/>
            <person name="Kono T."/>
            <person name="Mallez S."/>
            <person name="Zhang Y."/>
            <person name="Obille A."/>
            <person name="Becker A."/>
            <person name="Abrahante J.E."/>
            <person name="Garbe J."/>
            <person name="Badalamenti J.P."/>
            <person name="Herman A."/>
            <person name="Mangelson H."/>
            <person name="Liachko I."/>
            <person name="Sullivan S."/>
            <person name="Sone E.D."/>
            <person name="Koren S."/>
            <person name="Silverstein K.A.T."/>
            <person name="Beckman K.B."/>
            <person name="Gohl D.M."/>
        </authorList>
    </citation>
    <scope>NUCLEOTIDE SEQUENCE</scope>
    <source>
        <strain evidence="11">Duluth1</strain>
        <tissue evidence="11">Whole animal</tissue>
    </source>
</reference>
<keyword evidence="6 10" id="KW-0472">Membrane</keyword>
<dbReference type="GO" id="GO:0005886">
    <property type="term" value="C:plasma membrane"/>
    <property type="evidence" value="ECO:0007669"/>
    <property type="project" value="TreeGrafter"/>
</dbReference>
<keyword evidence="8" id="KW-0479">Metal-binding</keyword>
<evidence type="ECO:0000313" key="11">
    <source>
        <dbReference type="EMBL" id="KAH3778522.1"/>
    </source>
</evidence>
<comment type="caution">
    <text evidence="11">The sequence shown here is derived from an EMBL/GenBank/DDBJ whole genome shotgun (WGS) entry which is preliminary data.</text>
</comment>
<dbReference type="GO" id="GO:0005283">
    <property type="term" value="F:amino acid:sodium symporter activity"/>
    <property type="evidence" value="ECO:0007669"/>
    <property type="project" value="TreeGrafter"/>
</dbReference>
<dbReference type="Pfam" id="PF00209">
    <property type="entry name" value="SNF"/>
    <property type="match status" value="1"/>
</dbReference>
<keyword evidence="3 9" id="KW-0813">Transport</keyword>
<evidence type="ECO:0000256" key="10">
    <source>
        <dbReference type="SAM" id="Phobius"/>
    </source>
</evidence>
<comment type="similarity">
    <text evidence="2 9">Belongs to the sodium:neurotransmitter symporter (SNF) (TC 2.A.22) family.</text>
</comment>
<dbReference type="GO" id="GO:0046872">
    <property type="term" value="F:metal ion binding"/>
    <property type="evidence" value="ECO:0007669"/>
    <property type="project" value="UniProtKB-KW"/>
</dbReference>
<dbReference type="PANTHER" id="PTHR11616">
    <property type="entry name" value="SODIUM/CHLORIDE DEPENDENT TRANSPORTER"/>
    <property type="match status" value="1"/>
</dbReference>
<evidence type="ECO:0000256" key="7">
    <source>
        <dbReference type="ARBA" id="ARBA00023180"/>
    </source>
</evidence>
<evidence type="ECO:0000256" key="2">
    <source>
        <dbReference type="ARBA" id="ARBA00006459"/>
    </source>
</evidence>
<evidence type="ECO:0000256" key="1">
    <source>
        <dbReference type="ARBA" id="ARBA00004141"/>
    </source>
</evidence>
<keyword evidence="4 9" id="KW-0812">Transmembrane</keyword>
<reference evidence="11" key="2">
    <citation type="submission" date="2020-11" db="EMBL/GenBank/DDBJ databases">
        <authorList>
            <person name="McCartney M.A."/>
            <person name="Auch B."/>
            <person name="Kono T."/>
            <person name="Mallez S."/>
            <person name="Becker A."/>
            <person name="Gohl D.M."/>
            <person name="Silverstein K.A.T."/>
            <person name="Koren S."/>
            <person name="Bechman K.B."/>
            <person name="Herman A."/>
            <person name="Abrahante J.E."/>
            <person name="Garbe J."/>
        </authorList>
    </citation>
    <scope>NUCLEOTIDE SEQUENCE</scope>
    <source>
        <strain evidence="11">Duluth1</strain>
        <tissue evidence="11">Whole animal</tissue>
    </source>
</reference>
<keyword evidence="12" id="KW-1185">Reference proteome</keyword>
<keyword evidence="8" id="KW-0915">Sodium</keyword>
<feature type="binding site" evidence="8">
    <location>
        <position position="21"/>
    </location>
    <ligand>
        <name>Na(+)</name>
        <dbReference type="ChEBI" id="CHEBI:29101"/>
        <label>1</label>
    </ligand>
</feature>
<dbReference type="PROSITE" id="PS50267">
    <property type="entry name" value="NA_NEUROTRAN_SYMP_3"/>
    <property type="match status" value="1"/>
</dbReference>
<feature type="transmembrane region" description="Helical" evidence="10">
    <location>
        <begin position="84"/>
        <end position="112"/>
    </location>
</feature>
<dbReference type="PROSITE" id="PS00610">
    <property type="entry name" value="NA_NEUROTRAN_SYMP_1"/>
    <property type="match status" value="1"/>
</dbReference>
<protein>
    <recommendedName>
        <fullName evidence="9">Transporter</fullName>
    </recommendedName>
</protein>
<proteinExistence type="inferred from homology"/>
<evidence type="ECO:0000256" key="6">
    <source>
        <dbReference type="ARBA" id="ARBA00023136"/>
    </source>
</evidence>
<dbReference type="PANTHER" id="PTHR11616:SF321">
    <property type="entry name" value="SODIUM-DEPENDENT NUTRIENT AMINO ACID TRANSPORTER 1-RELATED"/>
    <property type="match status" value="1"/>
</dbReference>
<dbReference type="EMBL" id="JAIWYP010000009">
    <property type="protein sequence ID" value="KAH3778522.1"/>
    <property type="molecule type" value="Genomic_DNA"/>
</dbReference>
<evidence type="ECO:0000256" key="9">
    <source>
        <dbReference type="RuleBase" id="RU003732"/>
    </source>
</evidence>
<evidence type="ECO:0000256" key="4">
    <source>
        <dbReference type="ARBA" id="ARBA00022692"/>
    </source>
</evidence>
<dbReference type="InterPro" id="IPR000175">
    <property type="entry name" value="Na/ntran_symport"/>
</dbReference>
<keyword evidence="5 10" id="KW-1133">Transmembrane helix</keyword>
<evidence type="ECO:0000256" key="8">
    <source>
        <dbReference type="PIRSR" id="PIRSR600175-1"/>
    </source>
</evidence>
<name>A0A9D4IMT8_DREPO</name>
<dbReference type="InterPro" id="IPR037272">
    <property type="entry name" value="SNS_sf"/>
</dbReference>
<accession>A0A9D4IMT8</accession>
<feature type="transmembrane region" description="Helical" evidence="10">
    <location>
        <begin position="41"/>
        <end position="63"/>
    </location>
</feature>
<gene>
    <name evidence="11" type="ORF">DPMN_179986</name>
</gene>